<dbReference type="SUPFAM" id="SSF48576">
    <property type="entry name" value="Terpenoid synthases"/>
    <property type="match status" value="1"/>
</dbReference>
<dbReference type="InterPro" id="IPR008949">
    <property type="entry name" value="Isoprenoid_synthase_dom_sf"/>
</dbReference>
<dbReference type="PANTHER" id="PTHR31480">
    <property type="entry name" value="BIFUNCTIONAL LYCOPENE CYCLASE/PHYTOENE SYNTHASE"/>
    <property type="match status" value="1"/>
</dbReference>
<dbReference type="KEGG" id="uli:ETAA1_47400"/>
<dbReference type="SFLD" id="SFLDG01018">
    <property type="entry name" value="Squalene/Phytoene_Synthase_Lik"/>
    <property type="match status" value="1"/>
</dbReference>
<dbReference type="Pfam" id="PF00494">
    <property type="entry name" value="SQS_PSY"/>
    <property type="match status" value="1"/>
</dbReference>
<dbReference type="EMBL" id="CP036273">
    <property type="protein sequence ID" value="QDU22754.1"/>
    <property type="molecule type" value="Genomic_DNA"/>
</dbReference>
<dbReference type="SFLD" id="SFLDS00005">
    <property type="entry name" value="Isoprenoid_Synthase_Type_I"/>
    <property type="match status" value="1"/>
</dbReference>
<name>A0A517XZ14_9BACT</name>
<accession>A0A517XZ14</accession>
<gene>
    <name evidence="2" type="primary">crtB_1</name>
    <name evidence="2" type="ORF">ETAA1_47400</name>
</gene>
<dbReference type="InterPro" id="IPR017827">
    <property type="entry name" value="HSQ_synthase_HpnC"/>
</dbReference>
<dbReference type="InterPro" id="IPR033904">
    <property type="entry name" value="Trans_IPPS_HH"/>
</dbReference>
<dbReference type="CDD" id="cd00683">
    <property type="entry name" value="Trans_IPPS_HH"/>
    <property type="match status" value="1"/>
</dbReference>
<dbReference type="RefSeq" id="WP_145242749.1">
    <property type="nucleotide sequence ID" value="NZ_CP036273.1"/>
</dbReference>
<dbReference type="InterPro" id="IPR002060">
    <property type="entry name" value="Squ/phyt_synthse"/>
</dbReference>
<evidence type="ECO:0000313" key="2">
    <source>
        <dbReference type="EMBL" id="QDU22754.1"/>
    </source>
</evidence>
<sequence length="323" mass="36859">MSWDFARELARWGPASGPRQRAVPESDSGAQKQPAGAGRSPTLAQARAYCAHVARSHYENFTVVSALLPRRLVRHFHAVYAYCRWSDDLADETSGGQVALDLLAWWRCELLTCYRGTPTHPVMVALRETIRRFDIPAEPFLDLLSAFEQDQIIKRYDTFAQLRDYCRRSADPVGRLVLYLFGCFSPERAALSDEVCTGLQLANFWQDVARDFAIGRVYLPAEDRARLGYADDELDARRCTPAFRDLMRFEVERARGYFDRGAKLLPLLPREARVDIDLFIAGGRAILRAVERQGYDVWARRPEVGKGEKVKLLLGAAWRWWVS</sequence>
<dbReference type="AlphaFoldDB" id="A0A517XZ14"/>
<dbReference type="SFLD" id="SFLDG01212">
    <property type="entry name" value="Phytoene_synthase_like"/>
    <property type="match status" value="1"/>
</dbReference>
<protein>
    <submittedName>
        <fullName evidence="2">All-trans-phytoene synthase</fullName>
    </submittedName>
</protein>
<dbReference type="NCBIfam" id="TIGR03464">
    <property type="entry name" value="HpnC"/>
    <property type="match status" value="1"/>
</dbReference>
<feature type="region of interest" description="Disordered" evidence="1">
    <location>
        <begin position="9"/>
        <end position="40"/>
    </location>
</feature>
<dbReference type="GO" id="GO:0016114">
    <property type="term" value="P:terpenoid biosynthetic process"/>
    <property type="evidence" value="ECO:0007669"/>
    <property type="project" value="UniProtKB-ARBA"/>
</dbReference>
<organism evidence="2 3">
    <name type="scientific">Urbifossiella limnaea</name>
    <dbReference type="NCBI Taxonomy" id="2528023"/>
    <lineage>
        <taxon>Bacteria</taxon>
        <taxon>Pseudomonadati</taxon>
        <taxon>Planctomycetota</taxon>
        <taxon>Planctomycetia</taxon>
        <taxon>Gemmatales</taxon>
        <taxon>Gemmataceae</taxon>
        <taxon>Urbifossiella</taxon>
    </lineage>
</organism>
<dbReference type="Proteomes" id="UP000319576">
    <property type="component" value="Chromosome"/>
</dbReference>
<dbReference type="InterPro" id="IPR044843">
    <property type="entry name" value="Trans_IPPS_bact-type"/>
</dbReference>
<dbReference type="Gene3D" id="1.10.600.10">
    <property type="entry name" value="Farnesyl Diphosphate Synthase"/>
    <property type="match status" value="1"/>
</dbReference>
<dbReference type="OrthoDB" id="9787280at2"/>
<evidence type="ECO:0000313" key="3">
    <source>
        <dbReference type="Proteomes" id="UP000319576"/>
    </source>
</evidence>
<proteinExistence type="predicted"/>
<dbReference type="GO" id="GO:0004311">
    <property type="term" value="F:geranylgeranyl diphosphate synthase activity"/>
    <property type="evidence" value="ECO:0007669"/>
    <property type="project" value="InterPro"/>
</dbReference>
<reference evidence="2 3" key="1">
    <citation type="submission" date="2019-02" db="EMBL/GenBank/DDBJ databases">
        <title>Deep-cultivation of Planctomycetes and their phenomic and genomic characterization uncovers novel biology.</title>
        <authorList>
            <person name="Wiegand S."/>
            <person name="Jogler M."/>
            <person name="Boedeker C."/>
            <person name="Pinto D."/>
            <person name="Vollmers J."/>
            <person name="Rivas-Marin E."/>
            <person name="Kohn T."/>
            <person name="Peeters S.H."/>
            <person name="Heuer A."/>
            <person name="Rast P."/>
            <person name="Oberbeckmann S."/>
            <person name="Bunk B."/>
            <person name="Jeske O."/>
            <person name="Meyerdierks A."/>
            <person name="Storesund J.E."/>
            <person name="Kallscheuer N."/>
            <person name="Luecker S."/>
            <person name="Lage O.M."/>
            <person name="Pohl T."/>
            <person name="Merkel B.J."/>
            <person name="Hornburger P."/>
            <person name="Mueller R.-W."/>
            <person name="Bruemmer F."/>
            <person name="Labrenz M."/>
            <person name="Spormann A.M."/>
            <person name="Op den Camp H."/>
            <person name="Overmann J."/>
            <person name="Amann R."/>
            <person name="Jetten M.S.M."/>
            <person name="Mascher T."/>
            <person name="Medema M.H."/>
            <person name="Devos D.P."/>
            <person name="Kaster A.-K."/>
            <person name="Ovreas L."/>
            <person name="Rohde M."/>
            <person name="Galperin M.Y."/>
            <person name="Jogler C."/>
        </authorList>
    </citation>
    <scope>NUCLEOTIDE SEQUENCE [LARGE SCALE GENOMIC DNA]</scope>
    <source>
        <strain evidence="2 3">ETA_A1</strain>
    </source>
</reference>
<evidence type="ECO:0000256" key="1">
    <source>
        <dbReference type="SAM" id="MobiDB-lite"/>
    </source>
</evidence>
<keyword evidence="3" id="KW-1185">Reference proteome</keyword>
<dbReference type="GO" id="GO:0051996">
    <property type="term" value="F:squalene synthase [NAD(P)H] activity"/>
    <property type="evidence" value="ECO:0007669"/>
    <property type="project" value="InterPro"/>
</dbReference>